<evidence type="ECO:0000256" key="2">
    <source>
        <dbReference type="ARBA" id="ARBA00009773"/>
    </source>
</evidence>
<keyword evidence="7 8" id="KW-0472">Membrane</keyword>
<feature type="transmembrane region" description="Helical" evidence="8">
    <location>
        <begin position="7"/>
        <end position="28"/>
    </location>
</feature>
<name>A0ABV1HAD7_9FIRM</name>
<keyword evidence="6 8" id="KW-1133">Transmembrane helix</keyword>
<comment type="caution">
    <text evidence="9">The sequence shown here is derived from an EMBL/GenBank/DDBJ whole genome shotgun (WGS) entry which is preliminary data.</text>
</comment>
<evidence type="ECO:0000256" key="5">
    <source>
        <dbReference type="ARBA" id="ARBA00022692"/>
    </source>
</evidence>
<dbReference type="PANTHER" id="PTHR21716">
    <property type="entry name" value="TRANSMEMBRANE PROTEIN"/>
    <property type="match status" value="1"/>
</dbReference>
<evidence type="ECO:0000256" key="4">
    <source>
        <dbReference type="ARBA" id="ARBA00022475"/>
    </source>
</evidence>
<keyword evidence="5 8" id="KW-0812">Transmembrane</keyword>
<comment type="similarity">
    <text evidence="2">Belongs to the autoinducer-2 exporter (AI-2E) (TC 2.A.86) family.</text>
</comment>
<evidence type="ECO:0000256" key="3">
    <source>
        <dbReference type="ARBA" id="ARBA00022448"/>
    </source>
</evidence>
<feature type="transmembrane region" description="Helical" evidence="8">
    <location>
        <begin position="314"/>
        <end position="335"/>
    </location>
</feature>
<dbReference type="InterPro" id="IPR002549">
    <property type="entry name" value="AI-2E-like"/>
</dbReference>
<feature type="transmembrane region" description="Helical" evidence="8">
    <location>
        <begin position="176"/>
        <end position="194"/>
    </location>
</feature>
<dbReference type="Proteomes" id="UP001454489">
    <property type="component" value="Unassembled WGS sequence"/>
</dbReference>
<organism evidence="9 10">
    <name type="scientific">Maccoyibacter intestinihominis</name>
    <dbReference type="NCBI Taxonomy" id="3133499"/>
    <lineage>
        <taxon>Bacteria</taxon>
        <taxon>Bacillati</taxon>
        <taxon>Bacillota</taxon>
        <taxon>Clostridia</taxon>
        <taxon>Lachnospirales</taxon>
        <taxon>Lachnospiraceae</taxon>
        <taxon>Maccoyibacter</taxon>
    </lineage>
</organism>
<protein>
    <submittedName>
        <fullName evidence="9">AI-2E family transporter</fullName>
    </submittedName>
</protein>
<proteinExistence type="inferred from homology"/>
<evidence type="ECO:0000313" key="10">
    <source>
        <dbReference type="Proteomes" id="UP001454489"/>
    </source>
</evidence>
<feature type="transmembrane region" description="Helical" evidence="8">
    <location>
        <begin position="241"/>
        <end position="269"/>
    </location>
</feature>
<dbReference type="Pfam" id="PF01594">
    <property type="entry name" value="AI-2E_transport"/>
    <property type="match status" value="1"/>
</dbReference>
<keyword evidence="3" id="KW-0813">Transport</keyword>
<gene>
    <name evidence="9" type="ORF">WMO43_02000</name>
</gene>
<keyword evidence="10" id="KW-1185">Reference proteome</keyword>
<evidence type="ECO:0000313" key="9">
    <source>
        <dbReference type="EMBL" id="MEQ2556656.1"/>
    </source>
</evidence>
<keyword evidence="4" id="KW-1003">Cell membrane</keyword>
<evidence type="ECO:0000256" key="8">
    <source>
        <dbReference type="SAM" id="Phobius"/>
    </source>
</evidence>
<feature type="transmembrane region" description="Helical" evidence="8">
    <location>
        <begin position="275"/>
        <end position="307"/>
    </location>
</feature>
<dbReference type="RefSeq" id="WP_353529646.1">
    <property type="nucleotide sequence ID" value="NZ_JBBMEX010000002.1"/>
</dbReference>
<feature type="transmembrane region" description="Helical" evidence="8">
    <location>
        <begin position="34"/>
        <end position="57"/>
    </location>
</feature>
<feature type="transmembrane region" description="Helical" evidence="8">
    <location>
        <begin position="341"/>
        <end position="361"/>
    </location>
</feature>
<evidence type="ECO:0000256" key="7">
    <source>
        <dbReference type="ARBA" id="ARBA00023136"/>
    </source>
</evidence>
<evidence type="ECO:0000256" key="1">
    <source>
        <dbReference type="ARBA" id="ARBA00004651"/>
    </source>
</evidence>
<evidence type="ECO:0000256" key="6">
    <source>
        <dbReference type="ARBA" id="ARBA00022989"/>
    </source>
</evidence>
<reference evidence="9 10" key="1">
    <citation type="submission" date="2024-03" db="EMBL/GenBank/DDBJ databases">
        <title>Human intestinal bacterial collection.</title>
        <authorList>
            <person name="Pauvert C."/>
            <person name="Hitch T.C.A."/>
            <person name="Clavel T."/>
        </authorList>
    </citation>
    <scope>NUCLEOTIDE SEQUENCE [LARGE SCALE GENOMIC DNA]</scope>
    <source>
        <strain evidence="9 10">CLA-AA-H185</strain>
    </source>
</reference>
<comment type="subcellular location">
    <subcellularLocation>
        <location evidence="1">Cell membrane</location>
        <topology evidence="1">Multi-pass membrane protein</topology>
    </subcellularLocation>
</comment>
<dbReference type="PANTHER" id="PTHR21716:SF53">
    <property type="entry name" value="PERMEASE PERM-RELATED"/>
    <property type="match status" value="1"/>
</dbReference>
<accession>A0ABV1HAD7</accession>
<sequence length="385" mass="42527">MKPETKKIVTALGLISFTVVMLGIALNFGSVCRWITRLIDVFMPFIIGIVFALFLSVPMNFMERKVLAGKQFDKMRRTLAILITLVLVFGIIGAVGALIVPQLTKTVSSIVQAVPGAMQNLDNYQQELSGKFPQFADTITKVNLSSERVINEVIGFLNNWMNNPDSSAMAKLSGTLGNMLNLFIGLIFAIYVLAQKEKLKRQTKNLLQAYLKQPVSETVWKVGKLTSITFQKFISGQCLEACILGTMFFITMSIFQIPYALLISVLIAVTSLIPIWGAFIGCIIGCCLIAVVDPMRALGFLIMFLIIQQIEGNLIYPHVVGGSIGLPSIWVLAAVTVGGKLYGIVGMIFFIPICSVLYTLLKENVRYRLRKQKNLAVVKEEEINA</sequence>
<dbReference type="EMBL" id="JBBMEX010000002">
    <property type="protein sequence ID" value="MEQ2556656.1"/>
    <property type="molecule type" value="Genomic_DNA"/>
</dbReference>
<feature type="transmembrane region" description="Helical" evidence="8">
    <location>
        <begin position="78"/>
        <end position="100"/>
    </location>
</feature>